<name>A0AAD8A0V1_DIPPU</name>
<keyword evidence="2" id="KW-1185">Reference proteome</keyword>
<gene>
    <name evidence="1" type="ORF">L9F63_027859</name>
</gene>
<organism evidence="1 2">
    <name type="scientific">Diploptera punctata</name>
    <name type="common">Pacific beetle cockroach</name>
    <dbReference type="NCBI Taxonomy" id="6984"/>
    <lineage>
        <taxon>Eukaryota</taxon>
        <taxon>Metazoa</taxon>
        <taxon>Ecdysozoa</taxon>
        <taxon>Arthropoda</taxon>
        <taxon>Hexapoda</taxon>
        <taxon>Insecta</taxon>
        <taxon>Pterygota</taxon>
        <taxon>Neoptera</taxon>
        <taxon>Polyneoptera</taxon>
        <taxon>Dictyoptera</taxon>
        <taxon>Blattodea</taxon>
        <taxon>Blaberoidea</taxon>
        <taxon>Blaberidae</taxon>
        <taxon>Diplopterinae</taxon>
        <taxon>Diploptera</taxon>
    </lineage>
</organism>
<feature type="non-terminal residue" evidence="1">
    <location>
        <position position="109"/>
    </location>
</feature>
<accession>A0AAD8A0V1</accession>
<comment type="caution">
    <text evidence="1">The sequence shown here is derived from an EMBL/GenBank/DDBJ whole genome shotgun (WGS) entry which is preliminary data.</text>
</comment>
<feature type="non-terminal residue" evidence="1">
    <location>
        <position position="1"/>
    </location>
</feature>
<dbReference type="EMBL" id="JASPKZ010004425">
    <property type="protein sequence ID" value="KAJ9590301.1"/>
    <property type="molecule type" value="Genomic_DNA"/>
</dbReference>
<proteinExistence type="predicted"/>
<sequence length="109" mass="12774">CQRFIKEEFVSRLLNFVDSQNSNCKRKQEMLSQSDFLLSKFHYTLEKENTISLIFYQNDQYPDLTHVTFPWGTLRALFIDDYCQNEVTKCVEQTQLPPGHGLCVCVCVP</sequence>
<reference evidence="1" key="1">
    <citation type="journal article" date="2023" name="IScience">
        <title>Live-bearing cockroach genome reveals convergent evolutionary mechanisms linked to viviparity in insects and beyond.</title>
        <authorList>
            <person name="Fouks B."/>
            <person name="Harrison M.C."/>
            <person name="Mikhailova A.A."/>
            <person name="Marchal E."/>
            <person name="English S."/>
            <person name="Carruthers M."/>
            <person name="Jennings E.C."/>
            <person name="Chiamaka E.L."/>
            <person name="Frigard R.A."/>
            <person name="Pippel M."/>
            <person name="Attardo G.M."/>
            <person name="Benoit J.B."/>
            <person name="Bornberg-Bauer E."/>
            <person name="Tobe S.S."/>
        </authorList>
    </citation>
    <scope>NUCLEOTIDE SEQUENCE</scope>
    <source>
        <strain evidence="1">Stay&amp;Tobe</strain>
    </source>
</reference>
<evidence type="ECO:0000313" key="1">
    <source>
        <dbReference type="EMBL" id="KAJ9590301.1"/>
    </source>
</evidence>
<dbReference type="AlphaFoldDB" id="A0AAD8A0V1"/>
<dbReference type="Proteomes" id="UP001233999">
    <property type="component" value="Unassembled WGS sequence"/>
</dbReference>
<reference evidence="1" key="2">
    <citation type="submission" date="2023-05" db="EMBL/GenBank/DDBJ databases">
        <authorList>
            <person name="Fouks B."/>
        </authorList>
    </citation>
    <scope>NUCLEOTIDE SEQUENCE</scope>
    <source>
        <strain evidence="1">Stay&amp;Tobe</strain>
        <tissue evidence="1">Testes</tissue>
    </source>
</reference>
<evidence type="ECO:0000313" key="2">
    <source>
        <dbReference type="Proteomes" id="UP001233999"/>
    </source>
</evidence>
<protein>
    <submittedName>
        <fullName evidence="1">Uncharacterized protein</fullName>
    </submittedName>
</protein>